<sequence length="578" mass="62494">MQAAVAQTTPMLPLSAIHAGKNPRTYFDPKEMEELTASIKAKGILQPILVRPVGDAYQIVAGERRFRAATAAGLPEIPVSIRDMTDDEAEAAALIENVQRANMSPSEEAEAAARVLGTCRNDRDEAARLLGWSREVLDKRLALNNLSEKSRTALNERKIKLGHAELLAAAPRDIQDKALDAILANGITVEACKEMLAKIARSMASAIFAKDDCAGCQHNSDNQSVLFGESVGRGSCTNGACYDKKTEEELVKRRDALVDEFPKVEIVRPGQQYTVIKLKVDGQKGVGEEQAKACRACASFGAVVSATPDKLGQTFKDLCFDTVCNSKKAAEYAKAVEEAEKQKAAEEAAAQPAATDAPEAAKATSDKAKVASTAKAGAKAPAKAAPKIKVQIQESTRLKEYRVEQWRKIAKAELVKQPQRNLVVLISLAVCSNINHVSSMKMADGLRKLSGSDVTSSFYDIGIALDLADKLDENGKKTMFLGLAATAMDGISEKNLCSVLKFLEVDMTVHWSLSDKFFELLTKSEIEVLAEEVGLKAALGDKFSKVMSGKKDEIIKALMKVDGFKYEGCVPKCMIYPS</sequence>
<evidence type="ECO:0000256" key="2">
    <source>
        <dbReference type="ARBA" id="ARBA00022829"/>
    </source>
</evidence>
<dbReference type="NCBIfam" id="TIGR03734">
    <property type="entry name" value="PRTRC_parB"/>
    <property type="match status" value="1"/>
</dbReference>
<dbReference type="SUPFAM" id="SSF110849">
    <property type="entry name" value="ParB/Sulfiredoxin"/>
    <property type="match status" value="1"/>
</dbReference>
<dbReference type="Pfam" id="PF02195">
    <property type="entry name" value="ParB_N"/>
    <property type="match status" value="1"/>
</dbReference>
<accession>A0A6B3SL58</accession>
<dbReference type="InterPro" id="IPR003115">
    <property type="entry name" value="ParB_N"/>
</dbReference>
<dbReference type="Pfam" id="PF17762">
    <property type="entry name" value="HTH_ParB"/>
    <property type="match status" value="1"/>
</dbReference>
<dbReference type="AlphaFoldDB" id="A0A6B3SL58"/>
<dbReference type="NCBIfam" id="TIGR00180">
    <property type="entry name" value="parB_part"/>
    <property type="match status" value="1"/>
</dbReference>
<feature type="region of interest" description="Disordered" evidence="4">
    <location>
        <begin position="343"/>
        <end position="368"/>
    </location>
</feature>
<dbReference type="GO" id="GO:0007059">
    <property type="term" value="P:chromosome segregation"/>
    <property type="evidence" value="ECO:0007669"/>
    <property type="project" value="UniProtKB-KW"/>
</dbReference>
<dbReference type="InterPro" id="IPR050336">
    <property type="entry name" value="Chromosome_partition/occlusion"/>
</dbReference>
<proteinExistence type="inferred from homology"/>
<dbReference type="FunFam" id="3.90.1530.30:FF:000001">
    <property type="entry name" value="Chromosome partitioning protein ParB"/>
    <property type="match status" value="1"/>
</dbReference>
<protein>
    <submittedName>
        <fullName evidence="6">PRTRC system ParB family protein</fullName>
    </submittedName>
</protein>
<dbReference type="InterPro" id="IPR041468">
    <property type="entry name" value="HTH_ParB/Spo0J"/>
</dbReference>
<name>A0A6B3SL58_9BURK</name>
<comment type="caution">
    <text evidence="6">The sequence shown here is derived from an EMBL/GenBank/DDBJ whole genome shotgun (WGS) entry which is preliminary data.</text>
</comment>
<evidence type="ECO:0000313" key="6">
    <source>
        <dbReference type="EMBL" id="NEX60105.1"/>
    </source>
</evidence>
<evidence type="ECO:0000256" key="3">
    <source>
        <dbReference type="ARBA" id="ARBA00023125"/>
    </source>
</evidence>
<dbReference type="RefSeq" id="WP_163960606.1">
    <property type="nucleotide sequence ID" value="NZ_JAAIVB010000011.1"/>
</dbReference>
<keyword evidence="3" id="KW-0238">DNA-binding</keyword>
<gene>
    <name evidence="6" type="ORF">G3574_03350</name>
</gene>
<dbReference type="GO" id="GO:0005694">
    <property type="term" value="C:chromosome"/>
    <property type="evidence" value="ECO:0007669"/>
    <property type="project" value="TreeGrafter"/>
</dbReference>
<organism evidence="6 7">
    <name type="scientific">Noviherbaspirillum galbum</name>
    <dbReference type="NCBI Taxonomy" id="2709383"/>
    <lineage>
        <taxon>Bacteria</taxon>
        <taxon>Pseudomonadati</taxon>
        <taxon>Pseudomonadota</taxon>
        <taxon>Betaproteobacteria</taxon>
        <taxon>Burkholderiales</taxon>
        <taxon>Oxalobacteraceae</taxon>
        <taxon>Noviherbaspirillum</taxon>
    </lineage>
</organism>
<dbReference type="CDD" id="cd16393">
    <property type="entry name" value="SPO0J_N"/>
    <property type="match status" value="1"/>
</dbReference>
<evidence type="ECO:0000259" key="5">
    <source>
        <dbReference type="SMART" id="SM00470"/>
    </source>
</evidence>
<dbReference type="SUPFAM" id="SSF109709">
    <property type="entry name" value="KorB DNA-binding domain-like"/>
    <property type="match status" value="1"/>
</dbReference>
<feature type="domain" description="ParB-like N-terminal" evidence="5">
    <location>
        <begin position="10"/>
        <end position="98"/>
    </location>
</feature>
<dbReference type="SMART" id="SM00470">
    <property type="entry name" value="ParB"/>
    <property type="match status" value="1"/>
</dbReference>
<evidence type="ECO:0000256" key="4">
    <source>
        <dbReference type="SAM" id="MobiDB-lite"/>
    </source>
</evidence>
<dbReference type="InterPro" id="IPR004437">
    <property type="entry name" value="ParB/RepB/Spo0J"/>
</dbReference>
<dbReference type="InterPro" id="IPR036086">
    <property type="entry name" value="ParB/Sulfiredoxin_sf"/>
</dbReference>
<dbReference type="Gene3D" id="1.10.10.2830">
    <property type="match status" value="1"/>
</dbReference>
<dbReference type="PANTHER" id="PTHR33375:SF1">
    <property type="entry name" value="CHROMOSOME-PARTITIONING PROTEIN PARB-RELATED"/>
    <property type="match status" value="1"/>
</dbReference>
<keyword evidence="2" id="KW-0159">Chromosome partition</keyword>
<dbReference type="Proteomes" id="UP000482155">
    <property type="component" value="Unassembled WGS sequence"/>
</dbReference>
<dbReference type="Gene3D" id="3.90.1530.30">
    <property type="match status" value="1"/>
</dbReference>
<dbReference type="EMBL" id="JAAIVB010000011">
    <property type="protein sequence ID" value="NEX60105.1"/>
    <property type="molecule type" value="Genomic_DNA"/>
</dbReference>
<dbReference type="InterPro" id="IPR022396">
    <property type="entry name" value="PRTRC_ParB"/>
</dbReference>
<feature type="compositionally biased region" description="Low complexity" evidence="4">
    <location>
        <begin position="347"/>
        <end position="363"/>
    </location>
</feature>
<reference evidence="6 7" key="1">
    <citation type="submission" date="2020-02" db="EMBL/GenBank/DDBJ databases">
        <authorList>
            <person name="Kim M.K."/>
        </authorList>
    </citation>
    <scope>NUCLEOTIDE SEQUENCE [LARGE SCALE GENOMIC DNA]</scope>
    <source>
        <strain evidence="6 7">17J57-3</strain>
    </source>
</reference>
<comment type="similarity">
    <text evidence="1">Belongs to the ParB family.</text>
</comment>
<dbReference type="PANTHER" id="PTHR33375">
    <property type="entry name" value="CHROMOSOME-PARTITIONING PROTEIN PARB-RELATED"/>
    <property type="match status" value="1"/>
</dbReference>
<dbReference type="GO" id="GO:0003677">
    <property type="term" value="F:DNA binding"/>
    <property type="evidence" value="ECO:0007669"/>
    <property type="project" value="UniProtKB-KW"/>
</dbReference>
<evidence type="ECO:0000313" key="7">
    <source>
        <dbReference type="Proteomes" id="UP000482155"/>
    </source>
</evidence>
<keyword evidence="7" id="KW-1185">Reference proteome</keyword>
<evidence type="ECO:0000256" key="1">
    <source>
        <dbReference type="ARBA" id="ARBA00006295"/>
    </source>
</evidence>